<protein>
    <submittedName>
        <fullName evidence="2">Stage II sporulation protein M</fullName>
    </submittedName>
</protein>
<dbReference type="OrthoDB" id="9792847at2"/>
<keyword evidence="1" id="KW-1133">Transmembrane helix</keyword>
<accession>A0A5B8Y4D5</accession>
<evidence type="ECO:0000313" key="3">
    <source>
        <dbReference type="Proteomes" id="UP000315995"/>
    </source>
</evidence>
<evidence type="ECO:0000256" key="1">
    <source>
        <dbReference type="SAM" id="Phobius"/>
    </source>
</evidence>
<sequence length="319" mass="35556">MSQASFVRKNEKLWRDYEALLDEFEKDYPSVPAERFPAMYRTLCQHLSIARHRGYSAAVVDRLNPLVERGHALLYGSRTGRWQPILEYIRGGFARDVRKDWPLLLLATFIFAGPFLGMMAWLELQPEWAYHVLGDDMISQMEAMYASSDAIQDEREADSNFMMFGFYIYNNVGIALRTFGSGAVAGLGALFALFYNGVILGAVSGHLNNVGLSHNFWPFVIGHGSFELTAIVLAGMAGLKLGFAPIWPGRKSRLQALKDTARDSLGLVTGFFLMLVIAAFIEGFWSAQPTSDDVKYIVGAGLWAVVFLYFGFAGRTAND</sequence>
<feature type="transmembrane region" description="Helical" evidence="1">
    <location>
        <begin position="296"/>
        <end position="314"/>
    </location>
</feature>
<dbReference type="RefSeq" id="WP_141197775.1">
    <property type="nucleotide sequence ID" value="NZ_CP041186.1"/>
</dbReference>
<feature type="transmembrane region" description="Helical" evidence="1">
    <location>
        <begin position="264"/>
        <end position="284"/>
    </location>
</feature>
<feature type="transmembrane region" description="Helical" evidence="1">
    <location>
        <begin position="183"/>
        <end position="204"/>
    </location>
</feature>
<feature type="transmembrane region" description="Helical" evidence="1">
    <location>
        <begin position="159"/>
        <end position="176"/>
    </location>
</feature>
<keyword evidence="1" id="KW-0472">Membrane</keyword>
<feature type="transmembrane region" description="Helical" evidence="1">
    <location>
        <begin position="216"/>
        <end position="243"/>
    </location>
</feature>
<dbReference type="Proteomes" id="UP000315995">
    <property type="component" value="Chromosome"/>
</dbReference>
<organism evidence="2 3">
    <name type="scientific">Persicimonas caeni</name>
    <dbReference type="NCBI Taxonomy" id="2292766"/>
    <lineage>
        <taxon>Bacteria</taxon>
        <taxon>Deltaproteobacteria</taxon>
        <taxon>Bradymonadales</taxon>
        <taxon>Bradymonadaceae</taxon>
        <taxon>Persicimonas</taxon>
    </lineage>
</organism>
<dbReference type="EMBL" id="CP041186">
    <property type="protein sequence ID" value="QDG51290.1"/>
    <property type="molecule type" value="Genomic_DNA"/>
</dbReference>
<gene>
    <name evidence="2" type="ORF">FIV42_11220</name>
</gene>
<dbReference type="Pfam" id="PF01944">
    <property type="entry name" value="SpoIIM"/>
    <property type="match status" value="1"/>
</dbReference>
<keyword evidence="3" id="KW-1185">Reference proteome</keyword>
<proteinExistence type="predicted"/>
<evidence type="ECO:0000313" key="2">
    <source>
        <dbReference type="EMBL" id="QDG51290.1"/>
    </source>
</evidence>
<keyword evidence="1" id="KW-0812">Transmembrane</keyword>
<reference evidence="2 3" key="1">
    <citation type="submission" date="2019-06" db="EMBL/GenBank/DDBJ databases">
        <title>Persicimonas caeni gen. nov., sp. nov., a predatory bacterium isolated from solar saltern.</title>
        <authorList>
            <person name="Wang S."/>
        </authorList>
    </citation>
    <scope>NUCLEOTIDE SEQUENCE [LARGE SCALE GENOMIC DNA]</scope>
    <source>
        <strain evidence="2 3">YN101</strain>
    </source>
</reference>
<name>A0A4Y6PSR0_PERCE</name>
<dbReference type="InterPro" id="IPR002798">
    <property type="entry name" value="SpoIIM-like"/>
</dbReference>
<feature type="transmembrane region" description="Helical" evidence="1">
    <location>
        <begin position="103"/>
        <end position="122"/>
    </location>
</feature>
<dbReference type="AlphaFoldDB" id="A0A4Y6PSR0"/>
<dbReference type="PANTHER" id="PTHR35337:SF1">
    <property type="entry name" value="SLR1478 PROTEIN"/>
    <property type="match status" value="1"/>
</dbReference>
<dbReference type="PANTHER" id="PTHR35337">
    <property type="entry name" value="SLR1478 PROTEIN"/>
    <property type="match status" value="1"/>
</dbReference>
<accession>A0A4Y6PSR0</accession>